<evidence type="ECO:0000313" key="2">
    <source>
        <dbReference type="Proteomes" id="UP000715781"/>
    </source>
</evidence>
<proteinExistence type="predicted"/>
<evidence type="ECO:0000313" key="1">
    <source>
        <dbReference type="EMBL" id="MBW4565262.1"/>
    </source>
</evidence>
<gene>
    <name evidence="1" type="ORF">KME32_30090</name>
</gene>
<sequence length="107" mass="11025">MQIADLSYIENVLQQELILGSDGVLVMSEASATGLETFTFAISYSITETLSGSNSTSEGTGFAVAVGGEPTATVTVAGDGDIVIQKIKSKLFQNVATASGFIKTISL</sequence>
<protein>
    <submittedName>
        <fullName evidence="1">Uncharacterized protein</fullName>
    </submittedName>
</protein>
<name>A0A951UJ28_9NOST</name>
<reference evidence="1" key="1">
    <citation type="submission" date="2021-05" db="EMBL/GenBank/DDBJ databases">
        <authorList>
            <person name="Pietrasiak N."/>
            <person name="Ward R."/>
            <person name="Stajich J.E."/>
            <person name="Kurbessoian T."/>
        </authorList>
    </citation>
    <scope>NUCLEOTIDE SEQUENCE</scope>
    <source>
        <strain evidence="1">JT2-VF2</strain>
    </source>
</reference>
<dbReference type="EMBL" id="JAHHHN010000033">
    <property type="protein sequence ID" value="MBW4565262.1"/>
    <property type="molecule type" value="Genomic_DNA"/>
</dbReference>
<accession>A0A951UJ28</accession>
<dbReference type="Proteomes" id="UP000715781">
    <property type="component" value="Unassembled WGS sequence"/>
</dbReference>
<reference evidence="1" key="2">
    <citation type="journal article" date="2022" name="Microbiol. Resour. Announc.">
        <title>Metagenome Sequencing to Explore Phylogenomics of Terrestrial Cyanobacteria.</title>
        <authorList>
            <person name="Ward R.D."/>
            <person name="Stajich J.E."/>
            <person name="Johansen J.R."/>
            <person name="Huntemann M."/>
            <person name="Clum A."/>
            <person name="Foster B."/>
            <person name="Foster B."/>
            <person name="Roux S."/>
            <person name="Palaniappan K."/>
            <person name="Varghese N."/>
            <person name="Mukherjee S."/>
            <person name="Reddy T.B.K."/>
            <person name="Daum C."/>
            <person name="Copeland A."/>
            <person name="Chen I.A."/>
            <person name="Ivanova N.N."/>
            <person name="Kyrpides N.C."/>
            <person name="Shapiro N."/>
            <person name="Eloe-Fadrosh E.A."/>
            <person name="Pietrasiak N."/>
        </authorList>
    </citation>
    <scope>NUCLEOTIDE SEQUENCE</scope>
    <source>
        <strain evidence="1">JT2-VF2</strain>
    </source>
</reference>
<organism evidence="1 2">
    <name type="scientific">Mojavia pulchra JT2-VF2</name>
    <dbReference type="NCBI Taxonomy" id="287848"/>
    <lineage>
        <taxon>Bacteria</taxon>
        <taxon>Bacillati</taxon>
        <taxon>Cyanobacteriota</taxon>
        <taxon>Cyanophyceae</taxon>
        <taxon>Nostocales</taxon>
        <taxon>Nostocaceae</taxon>
    </lineage>
</organism>
<dbReference type="AlphaFoldDB" id="A0A951UJ28"/>
<comment type="caution">
    <text evidence="1">The sequence shown here is derived from an EMBL/GenBank/DDBJ whole genome shotgun (WGS) entry which is preliminary data.</text>
</comment>